<dbReference type="PANTHER" id="PTHR10921:SF1">
    <property type="entry name" value="NUCLEAR DISTRIBUTION PROTEIN NUDE HOMOLOG"/>
    <property type="match status" value="1"/>
</dbReference>
<reference evidence="10" key="3">
    <citation type="submission" date="2014-01" db="EMBL/GenBank/DDBJ databases">
        <title>Evolution of pathogenesis and genome organization in the Tremellales.</title>
        <authorList>
            <person name="Cuomo C."/>
            <person name="Litvintseva A."/>
            <person name="Heitman J."/>
            <person name="Chen Y."/>
            <person name="Sun S."/>
            <person name="Springer D."/>
            <person name="Dromer F."/>
            <person name="Young S."/>
            <person name="Zeng Q."/>
            <person name="Chapman S."/>
            <person name="Gujja S."/>
            <person name="Saif S."/>
            <person name="Birren B."/>
        </authorList>
    </citation>
    <scope>NUCLEOTIDE SEQUENCE</scope>
    <source>
        <strain evidence="10">CBS 10118</strain>
    </source>
</reference>
<dbReference type="VEuPathDB" id="FungiDB:I302_07379"/>
<dbReference type="EMBL" id="KI894024">
    <property type="protein sequence ID" value="OCF23029.1"/>
    <property type="molecule type" value="Genomic_DNA"/>
</dbReference>
<dbReference type="EMBL" id="CP144547">
    <property type="protein sequence ID" value="WVW86213.1"/>
    <property type="molecule type" value="Genomic_DNA"/>
</dbReference>
<evidence type="ECO:0000313" key="12">
    <source>
        <dbReference type="Proteomes" id="UP000092730"/>
    </source>
</evidence>
<feature type="compositionally biased region" description="Low complexity" evidence="8">
    <location>
        <begin position="614"/>
        <end position="656"/>
    </location>
</feature>
<dbReference type="GO" id="GO:0007020">
    <property type="term" value="P:microtubule nucleation"/>
    <property type="evidence" value="ECO:0007669"/>
    <property type="project" value="TreeGrafter"/>
</dbReference>
<dbReference type="GO" id="GO:0000132">
    <property type="term" value="P:establishment of mitotic spindle orientation"/>
    <property type="evidence" value="ECO:0007669"/>
    <property type="project" value="TreeGrafter"/>
</dbReference>
<feature type="compositionally biased region" description="Polar residues" evidence="8">
    <location>
        <begin position="332"/>
        <end position="346"/>
    </location>
</feature>
<feature type="region of interest" description="Disordered" evidence="8">
    <location>
        <begin position="216"/>
        <end position="371"/>
    </location>
</feature>
<keyword evidence="3" id="KW-0963">Cytoplasm</keyword>
<comment type="subcellular location">
    <subcellularLocation>
        <location evidence="1">Cytoplasm</location>
        <location evidence="1">Cytoskeleton</location>
    </subcellularLocation>
</comment>
<dbReference type="GO" id="GO:0000776">
    <property type="term" value="C:kinetochore"/>
    <property type="evidence" value="ECO:0007669"/>
    <property type="project" value="TreeGrafter"/>
</dbReference>
<accession>A0A1B9FW80</accession>
<dbReference type="Gene3D" id="6.10.250.1080">
    <property type="match status" value="1"/>
</dbReference>
<feature type="compositionally biased region" description="Low complexity" evidence="8">
    <location>
        <begin position="311"/>
        <end position="323"/>
    </location>
</feature>
<evidence type="ECO:0000256" key="7">
    <source>
        <dbReference type="SAM" id="Coils"/>
    </source>
</evidence>
<evidence type="ECO:0000313" key="11">
    <source>
        <dbReference type="EMBL" id="WVW86213.1"/>
    </source>
</evidence>
<dbReference type="InterPro" id="IPR006964">
    <property type="entry name" value="NUDE_dom"/>
</dbReference>
<evidence type="ECO:0000313" key="10">
    <source>
        <dbReference type="EMBL" id="OCF23029.1"/>
    </source>
</evidence>
<feature type="compositionally biased region" description="Low complexity" evidence="8">
    <location>
        <begin position="516"/>
        <end position="528"/>
    </location>
</feature>
<evidence type="ECO:0000259" key="9">
    <source>
        <dbReference type="Pfam" id="PF04880"/>
    </source>
</evidence>
<evidence type="ECO:0000256" key="4">
    <source>
        <dbReference type="ARBA" id="ARBA00022701"/>
    </source>
</evidence>
<feature type="region of interest" description="Disordered" evidence="8">
    <location>
        <begin position="397"/>
        <end position="469"/>
    </location>
</feature>
<dbReference type="GO" id="GO:0008017">
    <property type="term" value="F:microtubule binding"/>
    <property type="evidence" value="ECO:0007669"/>
    <property type="project" value="InterPro"/>
</dbReference>
<keyword evidence="6" id="KW-0206">Cytoskeleton</keyword>
<feature type="compositionally biased region" description="Pro residues" evidence="8">
    <location>
        <begin position="600"/>
        <end position="609"/>
    </location>
</feature>
<evidence type="ECO:0000256" key="8">
    <source>
        <dbReference type="SAM" id="MobiDB-lite"/>
    </source>
</evidence>
<sequence>MSAGLSTLDLPPATNEFGNASVHKMPSSSTMGWEDEEADVTFDSPQEEIAHYREKYRQAIDMLTETRAELEEFQQSSKELEDEMEQELAANEKVQGELKEKIKRLEAEKEEWKSKQIALQKLHSSTTAAMQREMDNLRSERDKTLVALRDLEMGNDELERNERVAVSSLLDLESKYNRAIEEKTLLEHEIVQKQELEEECQRLKDEMRDANNEISILRDQLSRMTLPTPPSSISEPISSSPVQEPPQELPEEDAQNEVDPASIPLPPPVPYRSSGIPQSPSRRLPRSATSSSIPISSPITKKFGQSSIPQSPTMSSLSRSTTSRNLAAAAKSTPTPVRTRTKSGLYSSQGPGGNTNTNSPGTVRVAAHQQTKSRGFKLLHDLQARLKATDDKLGVAKVPRRNVSNPLANLGGGVKSRSASATSSSKEEKQQPKLTNPRITALSQSQSQGGGTPMTSSNSSSLMSPNGWVLVDGEEDDFQITPTAQTSGFREKEREEPLSPIDATFGISPNQIRAVSSASNSSQRSLPSRPGIPSPLTNVNGNGSGLNKSTTTASSRMTRKPSTTVPFPTTNHPNREGSRTVKYQNGITRIHTSPGKAKPRLPPVSPRPMSPTGTSSRPMSPSMIPTSTSSSRPMSPSLMNSISSSARPMSPSSMLPRPHPLQAPSPSISAVTSTSRPSSRLGQGIGKGPPPSFHNRNPNPISVSTSQSGHQQLKRSTRRSSVGASEPPTGIPGPSARGDGSRTPQRPITIHGDTPPPVPRIPSALRRK</sequence>
<feature type="compositionally biased region" description="Low complexity" evidence="8">
    <location>
        <begin position="290"/>
        <end position="299"/>
    </location>
</feature>
<reference evidence="10" key="1">
    <citation type="submission" date="2013-07" db="EMBL/GenBank/DDBJ databases">
        <title>The Genome Sequence of Cryptococcus bestiolae CBS10118.</title>
        <authorList>
            <consortium name="The Broad Institute Genome Sequencing Platform"/>
            <person name="Cuomo C."/>
            <person name="Litvintseva A."/>
            <person name="Chen Y."/>
            <person name="Heitman J."/>
            <person name="Sun S."/>
            <person name="Springer D."/>
            <person name="Dromer F."/>
            <person name="Young S.K."/>
            <person name="Zeng Q."/>
            <person name="Gargeya S."/>
            <person name="Fitzgerald M."/>
            <person name="Abouelleil A."/>
            <person name="Alvarado L."/>
            <person name="Berlin A.M."/>
            <person name="Chapman S.B."/>
            <person name="Dewar J."/>
            <person name="Goldberg J."/>
            <person name="Griggs A."/>
            <person name="Gujja S."/>
            <person name="Hansen M."/>
            <person name="Howarth C."/>
            <person name="Imamovic A."/>
            <person name="Larimer J."/>
            <person name="McCowan C."/>
            <person name="Murphy C."/>
            <person name="Pearson M."/>
            <person name="Priest M."/>
            <person name="Roberts A."/>
            <person name="Saif S."/>
            <person name="Shea T."/>
            <person name="Sykes S."/>
            <person name="Wortman J."/>
            <person name="Nusbaum C."/>
            <person name="Birren B."/>
        </authorList>
    </citation>
    <scope>NUCLEOTIDE SEQUENCE [LARGE SCALE GENOMIC DNA]</scope>
    <source>
        <strain evidence="10">CBS 10118</strain>
    </source>
</reference>
<dbReference type="PANTHER" id="PTHR10921">
    <property type="entry name" value="NUCLEAR DISTRIBUTION PROTEIN NUDE HOMOLOG 1"/>
    <property type="match status" value="1"/>
</dbReference>
<feature type="compositionally biased region" description="Polar residues" evidence="8">
    <location>
        <begin position="664"/>
        <end position="681"/>
    </location>
</feature>
<dbReference type="OrthoDB" id="5877028at2759"/>
<dbReference type="GeneID" id="30211778"/>
<dbReference type="STRING" id="1296100.A0A1B9FW80"/>
<reference evidence="11" key="2">
    <citation type="submission" date="2013-07" db="EMBL/GenBank/DDBJ databases">
        <authorList>
            <consortium name="The Broad Institute Genome Sequencing Platform"/>
            <person name="Cuomo C."/>
            <person name="Litvintseva A."/>
            <person name="Chen Y."/>
            <person name="Heitman J."/>
            <person name="Sun S."/>
            <person name="Springer D."/>
            <person name="Dromer F."/>
            <person name="Young S.K."/>
            <person name="Zeng Q."/>
            <person name="Gargeya S."/>
            <person name="Fitzgerald M."/>
            <person name="Abouelleil A."/>
            <person name="Alvarado L."/>
            <person name="Berlin A.M."/>
            <person name="Chapman S.B."/>
            <person name="Dewar J."/>
            <person name="Goldberg J."/>
            <person name="Griggs A."/>
            <person name="Gujja S."/>
            <person name="Hansen M."/>
            <person name="Howarth C."/>
            <person name="Imamovic A."/>
            <person name="Larimer J."/>
            <person name="McCowan C."/>
            <person name="Murphy C."/>
            <person name="Pearson M."/>
            <person name="Priest M."/>
            <person name="Roberts A."/>
            <person name="Saif S."/>
            <person name="Shea T."/>
            <person name="Sykes S."/>
            <person name="Wortman J."/>
            <person name="Nusbaum C."/>
            <person name="Birren B."/>
        </authorList>
    </citation>
    <scope>NUCLEOTIDE SEQUENCE</scope>
    <source>
        <strain evidence="11">CBS 10118</strain>
    </source>
</reference>
<dbReference type="GO" id="GO:0005874">
    <property type="term" value="C:microtubule"/>
    <property type="evidence" value="ECO:0007669"/>
    <property type="project" value="UniProtKB-KW"/>
</dbReference>
<feature type="compositionally biased region" description="Polar residues" evidence="8">
    <location>
        <begin position="535"/>
        <end position="572"/>
    </location>
</feature>
<keyword evidence="5 7" id="KW-0175">Coiled coil</keyword>
<evidence type="ECO:0000256" key="3">
    <source>
        <dbReference type="ARBA" id="ARBA00022490"/>
    </source>
</evidence>
<organism evidence="10">
    <name type="scientific">Kwoniella bestiolae CBS 10118</name>
    <dbReference type="NCBI Taxonomy" id="1296100"/>
    <lineage>
        <taxon>Eukaryota</taxon>
        <taxon>Fungi</taxon>
        <taxon>Dikarya</taxon>
        <taxon>Basidiomycota</taxon>
        <taxon>Agaricomycotina</taxon>
        <taxon>Tremellomycetes</taxon>
        <taxon>Tremellales</taxon>
        <taxon>Cryptococcaceae</taxon>
        <taxon>Kwoniella</taxon>
    </lineage>
</organism>
<evidence type="ECO:0000256" key="6">
    <source>
        <dbReference type="ARBA" id="ARBA00023212"/>
    </source>
</evidence>
<dbReference type="InterPro" id="IPR033494">
    <property type="entry name" value="NUDE"/>
</dbReference>
<feature type="compositionally biased region" description="Polar residues" evidence="8">
    <location>
        <begin position="432"/>
        <end position="447"/>
    </location>
</feature>
<dbReference type="AlphaFoldDB" id="A0A1B9FW80"/>
<feature type="domain" description="NUDE" evidence="9">
    <location>
        <begin position="168"/>
        <end position="269"/>
    </location>
</feature>
<feature type="compositionally biased region" description="Low complexity" evidence="8">
    <location>
        <begin position="231"/>
        <end position="242"/>
    </location>
</feature>
<evidence type="ECO:0000256" key="2">
    <source>
        <dbReference type="ARBA" id="ARBA00007429"/>
    </source>
</evidence>
<protein>
    <recommendedName>
        <fullName evidence="9">NUDE domain-containing protein</fullName>
    </recommendedName>
</protein>
<feature type="region of interest" description="Disordered" evidence="8">
    <location>
        <begin position="481"/>
        <end position="768"/>
    </location>
</feature>
<feature type="compositionally biased region" description="Low complexity" evidence="8">
    <location>
        <begin position="453"/>
        <end position="467"/>
    </location>
</feature>
<keyword evidence="12" id="KW-1185">Reference proteome</keyword>
<dbReference type="Proteomes" id="UP000092730">
    <property type="component" value="Chromosome 7"/>
</dbReference>
<proteinExistence type="inferred from homology"/>
<dbReference type="GO" id="GO:0047496">
    <property type="term" value="P:vesicle transport along microtubule"/>
    <property type="evidence" value="ECO:0007669"/>
    <property type="project" value="TreeGrafter"/>
</dbReference>
<feature type="region of interest" description="Disordered" evidence="8">
    <location>
        <begin position="1"/>
        <end position="39"/>
    </location>
</feature>
<gene>
    <name evidence="10" type="ORF">I302_07379</name>
    <name evidence="11" type="ORF">I302_108255</name>
</gene>
<reference evidence="11" key="4">
    <citation type="submission" date="2024-02" db="EMBL/GenBank/DDBJ databases">
        <title>Comparative genomics of Cryptococcus and Kwoniella reveals pathogenesis evolution and contrasting modes of karyotype evolution via chromosome fusion or intercentromeric recombination.</title>
        <authorList>
            <person name="Coelho M.A."/>
            <person name="David-Palma M."/>
            <person name="Shea T."/>
            <person name="Bowers K."/>
            <person name="McGinley-Smith S."/>
            <person name="Mohammad A.W."/>
            <person name="Gnirke A."/>
            <person name="Yurkov A.M."/>
            <person name="Nowrousian M."/>
            <person name="Sun S."/>
            <person name="Cuomo C.A."/>
            <person name="Heitman J."/>
        </authorList>
    </citation>
    <scope>NUCLEOTIDE SEQUENCE</scope>
    <source>
        <strain evidence="11">CBS 10118</strain>
    </source>
</reference>
<evidence type="ECO:0000256" key="5">
    <source>
        <dbReference type="ARBA" id="ARBA00023054"/>
    </source>
</evidence>
<dbReference type="KEGG" id="kbi:30211778"/>
<feature type="coiled-coil region" evidence="7">
    <location>
        <begin position="53"/>
        <end position="122"/>
    </location>
</feature>
<comment type="similarity">
    <text evidence="2">Belongs to the nudE family.</text>
</comment>
<dbReference type="Pfam" id="PF04880">
    <property type="entry name" value="NUDE_C"/>
    <property type="match status" value="1"/>
</dbReference>
<evidence type="ECO:0000256" key="1">
    <source>
        <dbReference type="ARBA" id="ARBA00004245"/>
    </source>
</evidence>
<feature type="compositionally biased region" description="Polar residues" evidence="8">
    <location>
        <begin position="581"/>
        <end position="591"/>
    </location>
</feature>
<dbReference type="GO" id="GO:0051642">
    <property type="term" value="P:centrosome localization"/>
    <property type="evidence" value="ECO:0007669"/>
    <property type="project" value="TreeGrafter"/>
</dbReference>
<keyword evidence="4" id="KW-0493">Microtubule</keyword>
<name>A0A1B9FW80_9TREE</name>
<feature type="compositionally biased region" description="Polar residues" evidence="8">
    <location>
        <begin position="694"/>
        <end position="711"/>
    </location>
</feature>
<dbReference type="GO" id="GO:0007059">
    <property type="term" value="P:chromosome segregation"/>
    <property type="evidence" value="ECO:0007669"/>
    <property type="project" value="TreeGrafter"/>
</dbReference>
<dbReference type="RefSeq" id="XP_019044099.1">
    <property type="nucleotide sequence ID" value="XM_019193976.1"/>
</dbReference>
<dbReference type="GO" id="GO:0005871">
    <property type="term" value="C:kinesin complex"/>
    <property type="evidence" value="ECO:0007669"/>
    <property type="project" value="TreeGrafter"/>
</dbReference>